<dbReference type="AlphaFoldDB" id="A0AAN9BUQ0"/>
<gene>
    <name evidence="12" type="ORF">V1264_011124</name>
</gene>
<name>A0AAN9BUQ0_9CAEN</name>
<comment type="similarity">
    <text evidence="5">Belongs to the protein kinase superfamily. STE Ser/Thr protein kinase family. MAP kinase kinase subfamily.</text>
</comment>
<accession>A0AAN9BUQ0</accession>
<keyword evidence="13" id="KW-1185">Reference proteome</keyword>
<evidence type="ECO:0000313" key="12">
    <source>
        <dbReference type="EMBL" id="KAK7111504.1"/>
    </source>
</evidence>
<feature type="compositionally biased region" description="Low complexity" evidence="10">
    <location>
        <begin position="349"/>
        <end position="361"/>
    </location>
</feature>
<dbReference type="Proteomes" id="UP001374579">
    <property type="component" value="Unassembled WGS sequence"/>
</dbReference>
<dbReference type="PROSITE" id="PS50011">
    <property type="entry name" value="PROTEIN_KINASE_DOM"/>
    <property type="match status" value="1"/>
</dbReference>
<evidence type="ECO:0000256" key="4">
    <source>
        <dbReference type="ARBA" id="ARBA00022840"/>
    </source>
</evidence>
<dbReference type="SUPFAM" id="SSF56112">
    <property type="entry name" value="Protein kinase-like (PK-like)"/>
    <property type="match status" value="1"/>
</dbReference>
<reference evidence="12 13" key="1">
    <citation type="submission" date="2024-02" db="EMBL/GenBank/DDBJ databases">
        <title>Chromosome-scale genome assembly of the rough periwinkle Littorina saxatilis.</title>
        <authorList>
            <person name="De Jode A."/>
            <person name="Faria R."/>
            <person name="Formenti G."/>
            <person name="Sims Y."/>
            <person name="Smith T.P."/>
            <person name="Tracey A."/>
            <person name="Wood J.M.D."/>
            <person name="Zagrodzka Z.B."/>
            <person name="Johannesson K."/>
            <person name="Butlin R.K."/>
            <person name="Leder E.H."/>
        </authorList>
    </citation>
    <scope>NUCLEOTIDE SEQUENCE [LARGE SCALE GENOMIC DNA]</scope>
    <source>
        <strain evidence="12">Snail1</strain>
        <tissue evidence="12">Muscle</tissue>
    </source>
</reference>
<proteinExistence type="inferred from homology"/>
<dbReference type="EMBL" id="JBAMIC010000002">
    <property type="protein sequence ID" value="KAK7111504.1"/>
    <property type="molecule type" value="Genomic_DNA"/>
</dbReference>
<dbReference type="GO" id="GO:0005524">
    <property type="term" value="F:ATP binding"/>
    <property type="evidence" value="ECO:0007669"/>
    <property type="project" value="UniProtKB-KW"/>
</dbReference>
<evidence type="ECO:0000256" key="7">
    <source>
        <dbReference type="ARBA" id="ARBA00049014"/>
    </source>
</evidence>
<evidence type="ECO:0000256" key="2">
    <source>
        <dbReference type="ARBA" id="ARBA00022741"/>
    </source>
</evidence>
<evidence type="ECO:0000256" key="3">
    <source>
        <dbReference type="ARBA" id="ARBA00022777"/>
    </source>
</evidence>
<feature type="region of interest" description="Disordered" evidence="10">
    <location>
        <begin position="311"/>
        <end position="376"/>
    </location>
</feature>
<sequence>MEYVKDPTLWEDFLLTHGYELLGQLDCGGFSDVFAVSSVRTGSVVAVKRIVARRSVMADPRVAAEISSLTRLRMRGSCVIGLEEAVVRDGVACLVLELAPLGDLERYVTHHWPLPHGVLTCCARQVTTALTHCHRLHVAHRDLHPANVLLLSPRRVRLADFGLAVRCRDSAGRPLLCDDYLGREAYLAPEVLTHTPYDALQADLWSLGKLCQFLSTGKHPPPDKPCPPCLKASAISHPTSSECSALAHKTNSLSPSSRHCQTHSPFSITHITDPHLSQRTTDSVKVAPLCRSVKGFLPVSPRSKRYRASSCDSESSCRSESDTEELSSPHRSTPQSGTKGLHPPHHFASDYGSRDSSLSSFGGHGHCQEPQEDDPISWTLPASNIEVFEEQDPVSRALAGMVFSLCVYDPLLRLCAEDALEMWKLSVKKVRKS</sequence>
<keyword evidence="4" id="KW-0067">ATP-binding</keyword>
<evidence type="ECO:0000256" key="1">
    <source>
        <dbReference type="ARBA" id="ARBA00022679"/>
    </source>
</evidence>
<evidence type="ECO:0000256" key="6">
    <source>
        <dbReference type="ARBA" id="ARBA00038999"/>
    </source>
</evidence>
<comment type="catalytic activity">
    <reaction evidence="7">
        <text>L-seryl-[protein] + ATP = O-phospho-L-seryl-[protein] + ADP + H(+)</text>
        <dbReference type="Rhea" id="RHEA:17989"/>
        <dbReference type="Rhea" id="RHEA-COMP:9863"/>
        <dbReference type="Rhea" id="RHEA-COMP:11604"/>
        <dbReference type="ChEBI" id="CHEBI:15378"/>
        <dbReference type="ChEBI" id="CHEBI:29999"/>
        <dbReference type="ChEBI" id="CHEBI:30616"/>
        <dbReference type="ChEBI" id="CHEBI:83421"/>
        <dbReference type="ChEBI" id="CHEBI:456216"/>
        <dbReference type="EC" id="2.7.12.2"/>
    </reaction>
</comment>
<dbReference type="PANTHER" id="PTHR48013:SF9">
    <property type="entry name" value="DUAL SPECIFICITY MITOGEN-ACTIVATED PROTEIN KINASE KINASE 5"/>
    <property type="match status" value="1"/>
</dbReference>
<keyword evidence="2" id="KW-0547">Nucleotide-binding</keyword>
<dbReference type="PANTHER" id="PTHR48013">
    <property type="entry name" value="DUAL SPECIFICITY MITOGEN-ACTIVATED PROTEIN KINASE KINASE 5-RELATED"/>
    <property type="match status" value="1"/>
</dbReference>
<feature type="compositionally biased region" description="Polar residues" evidence="10">
    <location>
        <begin position="329"/>
        <end position="338"/>
    </location>
</feature>
<dbReference type="Pfam" id="PF00069">
    <property type="entry name" value="Pkinase"/>
    <property type="match status" value="1"/>
</dbReference>
<evidence type="ECO:0000259" key="11">
    <source>
        <dbReference type="PROSITE" id="PS50011"/>
    </source>
</evidence>
<dbReference type="InterPro" id="IPR011009">
    <property type="entry name" value="Kinase-like_dom_sf"/>
</dbReference>
<evidence type="ECO:0000313" key="13">
    <source>
        <dbReference type="Proteomes" id="UP001374579"/>
    </source>
</evidence>
<comment type="catalytic activity">
    <reaction evidence="8">
        <text>L-threonyl-[protein] + ATP = O-phospho-L-threonyl-[protein] + ADP + H(+)</text>
        <dbReference type="Rhea" id="RHEA:46608"/>
        <dbReference type="Rhea" id="RHEA-COMP:11060"/>
        <dbReference type="Rhea" id="RHEA-COMP:11605"/>
        <dbReference type="ChEBI" id="CHEBI:15378"/>
        <dbReference type="ChEBI" id="CHEBI:30013"/>
        <dbReference type="ChEBI" id="CHEBI:30616"/>
        <dbReference type="ChEBI" id="CHEBI:61977"/>
        <dbReference type="ChEBI" id="CHEBI:456216"/>
        <dbReference type="EC" id="2.7.12.2"/>
    </reaction>
</comment>
<comment type="catalytic activity">
    <reaction evidence="9">
        <text>L-tyrosyl-[protein] + ATP = O-phospho-L-tyrosyl-[protein] + ADP + H(+)</text>
        <dbReference type="Rhea" id="RHEA:10596"/>
        <dbReference type="Rhea" id="RHEA-COMP:10136"/>
        <dbReference type="Rhea" id="RHEA-COMP:20101"/>
        <dbReference type="ChEBI" id="CHEBI:15378"/>
        <dbReference type="ChEBI" id="CHEBI:30616"/>
        <dbReference type="ChEBI" id="CHEBI:46858"/>
        <dbReference type="ChEBI" id="CHEBI:61978"/>
        <dbReference type="ChEBI" id="CHEBI:456216"/>
        <dbReference type="EC" id="2.7.12.2"/>
    </reaction>
</comment>
<feature type="domain" description="Protein kinase" evidence="11">
    <location>
        <begin position="19"/>
        <end position="276"/>
    </location>
</feature>
<evidence type="ECO:0000256" key="10">
    <source>
        <dbReference type="SAM" id="MobiDB-lite"/>
    </source>
</evidence>
<evidence type="ECO:0000256" key="5">
    <source>
        <dbReference type="ARBA" id="ARBA00038035"/>
    </source>
</evidence>
<keyword evidence="1" id="KW-0808">Transferase</keyword>
<dbReference type="EC" id="2.7.12.2" evidence="6"/>
<dbReference type="InterPro" id="IPR000719">
    <property type="entry name" value="Prot_kinase_dom"/>
</dbReference>
<organism evidence="12 13">
    <name type="scientific">Littorina saxatilis</name>
    <dbReference type="NCBI Taxonomy" id="31220"/>
    <lineage>
        <taxon>Eukaryota</taxon>
        <taxon>Metazoa</taxon>
        <taxon>Spiralia</taxon>
        <taxon>Lophotrochozoa</taxon>
        <taxon>Mollusca</taxon>
        <taxon>Gastropoda</taxon>
        <taxon>Caenogastropoda</taxon>
        <taxon>Littorinimorpha</taxon>
        <taxon>Littorinoidea</taxon>
        <taxon>Littorinidae</taxon>
        <taxon>Littorina</taxon>
    </lineage>
</organism>
<evidence type="ECO:0000256" key="9">
    <source>
        <dbReference type="ARBA" id="ARBA00051693"/>
    </source>
</evidence>
<dbReference type="Gene3D" id="1.10.510.10">
    <property type="entry name" value="Transferase(Phosphotransferase) domain 1"/>
    <property type="match status" value="1"/>
</dbReference>
<comment type="caution">
    <text evidence="12">The sequence shown here is derived from an EMBL/GenBank/DDBJ whole genome shotgun (WGS) entry which is preliminary data.</text>
</comment>
<protein>
    <recommendedName>
        <fullName evidence="6">mitogen-activated protein kinase kinase</fullName>
        <ecNumber evidence="6">2.7.12.2</ecNumber>
    </recommendedName>
</protein>
<evidence type="ECO:0000256" key="8">
    <source>
        <dbReference type="ARBA" id="ARBA00049299"/>
    </source>
</evidence>
<dbReference type="GO" id="GO:0004708">
    <property type="term" value="F:MAP kinase kinase activity"/>
    <property type="evidence" value="ECO:0007669"/>
    <property type="project" value="UniProtKB-EC"/>
</dbReference>
<keyword evidence="3" id="KW-0418">Kinase</keyword>